<dbReference type="Proteomes" id="UP001516400">
    <property type="component" value="Unassembled WGS sequence"/>
</dbReference>
<gene>
    <name evidence="1" type="ORF">HHI36_012281</name>
</gene>
<organism evidence="1 2">
    <name type="scientific">Cryptolaemus montrouzieri</name>
    <dbReference type="NCBI Taxonomy" id="559131"/>
    <lineage>
        <taxon>Eukaryota</taxon>
        <taxon>Metazoa</taxon>
        <taxon>Ecdysozoa</taxon>
        <taxon>Arthropoda</taxon>
        <taxon>Hexapoda</taxon>
        <taxon>Insecta</taxon>
        <taxon>Pterygota</taxon>
        <taxon>Neoptera</taxon>
        <taxon>Endopterygota</taxon>
        <taxon>Coleoptera</taxon>
        <taxon>Polyphaga</taxon>
        <taxon>Cucujiformia</taxon>
        <taxon>Coccinelloidea</taxon>
        <taxon>Coccinellidae</taxon>
        <taxon>Scymninae</taxon>
        <taxon>Scymnini</taxon>
        <taxon>Cryptolaemus</taxon>
    </lineage>
</organism>
<evidence type="ECO:0008006" key="3">
    <source>
        <dbReference type="Google" id="ProtNLM"/>
    </source>
</evidence>
<dbReference type="AlphaFoldDB" id="A0ABD2NDR7"/>
<dbReference type="Gene3D" id="3.80.10.10">
    <property type="entry name" value="Ribonuclease Inhibitor"/>
    <property type="match status" value="1"/>
</dbReference>
<evidence type="ECO:0000313" key="1">
    <source>
        <dbReference type="EMBL" id="KAL3276913.1"/>
    </source>
</evidence>
<evidence type="ECO:0000313" key="2">
    <source>
        <dbReference type="Proteomes" id="UP001516400"/>
    </source>
</evidence>
<reference evidence="1 2" key="1">
    <citation type="journal article" date="2021" name="BMC Biol.">
        <title>Horizontally acquired antibacterial genes associated with adaptive radiation of ladybird beetles.</title>
        <authorList>
            <person name="Li H.S."/>
            <person name="Tang X.F."/>
            <person name="Huang Y.H."/>
            <person name="Xu Z.Y."/>
            <person name="Chen M.L."/>
            <person name="Du X.Y."/>
            <person name="Qiu B.Y."/>
            <person name="Chen P.T."/>
            <person name="Zhang W."/>
            <person name="Slipinski A."/>
            <person name="Escalona H.E."/>
            <person name="Waterhouse R.M."/>
            <person name="Zwick A."/>
            <person name="Pang H."/>
        </authorList>
    </citation>
    <scope>NUCLEOTIDE SEQUENCE [LARGE SCALE GENOMIC DNA]</scope>
    <source>
        <strain evidence="1">SYSU2018</strain>
    </source>
</reference>
<dbReference type="EMBL" id="JABFTP020000103">
    <property type="protein sequence ID" value="KAL3276913.1"/>
    <property type="molecule type" value="Genomic_DNA"/>
</dbReference>
<proteinExistence type="predicted"/>
<dbReference type="SUPFAM" id="SSF52047">
    <property type="entry name" value="RNI-like"/>
    <property type="match status" value="1"/>
</dbReference>
<sequence>MEAKISNTNDKNNSYFAVIPNEILIKILNLLSTYDVLQFCEAYPTYEYFFGETAITNTINLSKKTGFKSVLSLSSIIKKFRIDCITVFNITYVYWVPAIEIRNCLKKMKNLEELHLIGTKVGLAVADCESFRSLKLKKLAVSVEDISNETQNPRAQYFPNIRSLCVQILSKKSYTFQFRLECIFSGLKDLEELWIYDISDSFPLNYDHLTYSTSNLKILAFKAKCATCATLRYRGLTKVFSNERTGGDVYYEKNFKTTNPRFEAESSAWKVLNELHAASPYGLNDAKKLYSQKKNINDIEFEELNFFHVRHSCCPRYLTAVQEMLLSENSRNLKKLTLTNCLFADESQETSDNPKKKKKYDYKELLSDENKLVNNLKALKELEIFVCPRHGGFKIYYFLQHLKNLTHLSLEIPGALNGEFLKLVFENCALLESLKINVVVSNESFNHDFCRYISSAKNLKTLRYEHYRISLETIFFSLSSLSIPKMERLFLKCTSVDNFGVMNLNKFLKKNDTLNFIMIIISSATADMRKTLTDELKSLKILLKRYS</sequence>
<dbReference type="InterPro" id="IPR032675">
    <property type="entry name" value="LRR_dom_sf"/>
</dbReference>
<name>A0ABD2NDR7_9CUCU</name>
<protein>
    <recommendedName>
        <fullName evidence="3">F-box domain-containing protein</fullName>
    </recommendedName>
</protein>
<keyword evidence="2" id="KW-1185">Reference proteome</keyword>
<comment type="caution">
    <text evidence="1">The sequence shown here is derived from an EMBL/GenBank/DDBJ whole genome shotgun (WGS) entry which is preliminary data.</text>
</comment>
<accession>A0ABD2NDR7</accession>